<dbReference type="SUPFAM" id="SSF109604">
    <property type="entry name" value="HD-domain/PDEase-like"/>
    <property type="match status" value="1"/>
</dbReference>
<reference evidence="6 7" key="1">
    <citation type="submission" date="2015-09" db="EMBL/GenBank/DDBJ databases">
        <title>Trachymyrmex zeteki WGS genome.</title>
        <authorList>
            <person name="Nygaard S."/>
            <person name="Hu H."/>
            <person name="Boomsma J."/>
            <person name="Zhang G."/>
        </authorList>
    </citation>
    <scope>NUCLEOTIDE SEQUENCE [LARGE SCALE GENOMIC DNA]</scope>
    <source>
        <strain evidence="6">Tzet28-1</strain>
        <tissue evidence="6">Whole body</tissue>
    </source>
</reference>
<keyword evidence="1 3" id="KW-0479">Metal-binding</keyword>
<feature type="region of interest" description="Disordered" evidence="4">
    <location>
        <begin position="941"/>
        <end position="1011"/>
    </location>
</feature>
<dbReference type="GO" id="GO:0007165">
    <property type="term" value="P:signal transduction"/>
    <property type="evidence" value="ECO:0007669"/>
    <property type="project" value="InterPro"/>
</dbReference>
<dbReference type="STRING" id="64791.A0A151X3K7"/>
<evidence type="ECO:0000313" key="7">
    <source>
        <dbReference type="Proteomes" id="UP000075809"/>
    </source>
</evidence>
<feature type="compositionally biased region" description="Basic and acidic residues" evidence="4">
    <location>
        <begin position="1002"/>
        <end position="1011"/>
    </location>
</feature>
<comment type="similarity">
    <text evidence="3">Belongs to the cyclic nucleotide phosphodiesterase family.</text>
</comment>
<dbReference type="Gene3D" id="1.10.1300.10">
    <property type="entry name" value="3'5'-cyclic nucleotide phosphodiesterase, catalytic domain"/>
    <property type="match status" value="1"/>
</dbReference>
<comment type="cofactor">
    <cofactor evidence="3">
        <name>a divalent metal cation</name>
        <dbReference type="ChEBI" id="CHEBI:60240"/>
    </cofactor>
    <text evidence="3">Binds 2 divalent metal cations per subunit. Site 1 may preferentially bind zinc ions, while site 2 has a preference for magnesium and/or manganese ions.</text>
</comment>
<dbReference type="GO" id="GO:0004114">
    <property type="term" value="F:3',5'-cyclic-nucleotide phosphodiesterase activity"/>
    <property type="evidence" value="ECO:0007669"/>
    <property type="project" value="InterPro"/>
</dbReference>
<feature type="compositionally biased region" description="Basic and acidic residues" evidence="4">
    <location>
        <begin position="980"/>
        <end position="992"/>
    </location>
</feature>
<evidence type="ECO:0000256" key="3">
    <source>
        <dbReference type="RuleBase" id="RU363067"/>
    </source>
</evidence>
<dbReference type="Pfam" id="PF00233">
    <property type="entry name" value="PDEase_I"/>
    <property type="match status" value="1"/>
</dbReference>
<dbReference type="InterPro" id="IPR036971">
    <property type="entry name" value="PDEase_catalytic_dom_sf"/>
</dbReference>
<evidence type="ECO:0000256" key="2">
    <source>
        <dbReference type="ARBA" id="ARBA00022801"/>
    </source>
</evidence>
<feature type="domain" description="PDEase" evidence="5">
    <location>
        <begin position="161"/>
        <end position="522"/>
    </location>
</feature>
<name>A0A151X3K7_9HYME</name>
<organism evidence="6 7">
    <name type="scientific">Mycetomoellerius zeteki</name>
    <dbReference type="NCBI Taxonomy" id="64791"/>
    <lineage>
        <taxon>Eukaryota</taxon>
        <taxon>Metazoa</taxon>
        <taxon>Ecdysozoa</taxon>
        <taxon>Arthropoda</taxon>
        <taxon>Hexapoda</taxon>
        <taxon>Insecta</taxon>
        <taxon>Pterygota</taxon>
        <taxon>Neoptera</taxon>
        <taxon>Endopterygota</taxon>
        <taxon>Hymenoptera</taxon>
        <taxon>Apocrita</taxon>
        <taxon>Aculeata</taxon>
        <taxon>Formicoidea</taxon>
        <taxon>Formicidae</taxon>
        <taxon>Myrmicinae</taxon>
        <taxon>Mycetomoellerius</taxon>
    </lineage>
</organism>
<feature type="compositionally biased region" description="Low complexity" evidence="4">
    <location>
        <begin position="950"/>
        <end position="960"/>
    </location>
</feature>
<dbReference type="InterPro" id="IPR002073">
    <property type="entry name" value="PDEase_catalytic_dom"/>
</dbReference>
<feature type="compositionally biased region" description="Basic and acidic residues" evidence="4">
    <location>
        <begin position="961"/>
        <end position="972"/>
    </location>
</feature>
<proteinExistence type="inferred from homology"/>
<feature type="compositionally biased region" description="Basic residues" evidence="4">
    <location>
        <begin position="1178"/>
        <end position="1189"/>
    </location>
</feature>
<keyword evidence="2 3" id="KW-0378">Hydrolase</keyword>
<keyword evidence="7" id="KW-1185">Reference proteome</keyword>
<feature type="region of interest" description="Disordered" evidence="4">
    <location>
        <begin position="1172"/>
        <end position="1200"/>
    </location>
</feature>
<feature type="compositionally biased region" description="Low complexity" evidence="4">
    <location>
        <begin position="1119"/>
        <end position="1140"/>
    </location>
</feature>
<dbReference type="Proteomes" id="UP000075809">
    <property type="component" value="Unassembled WGS sequence"/>
</dbReference>
<dbReference type="PROSITE" id="PS00126">
    <property type="entry name" value="PDEASE_I_1"/>
    <property type="match status" value="1"/>
</dbReference>
<dbReference type="PROSITE" id="PS51845">
    <property type="entry name" value="PDEASE_I_2"/>
    <property type="match status" value="1"/>
</dbReference>
<evidence type="ECO:0000256" key="4">
    <source>
        <dbReference type="SAM" id="MobiDB-lite"/>
    </source>
</evidence>
<dbReference type="EMBL" id="KQ982562">
    <property type="protein sequence ID" value="KYQ54869.1"/>
    <property type="molecule type" value="Genomic_DNA"/>
</dbReference>
<dbReference type="AlphaFoldDB" id="A0A151X3K7"/>
<dbReference type="InterPro" id="IPR023174">
    <property type="entry name" value="PDEase_CS"/>
</dbReference>
<dbReference type="SMART" id="SM00471">
    <property type="entry name" value="HDc"/>
    <property type="match status" value="1"/>
</dbReference>
<evidence type="ECO:0000313" key="6">
    <source>
        <dbReference type="EMBL" id="KYQ54869.1"/>
    </source>
</evidence>
<dbReference type="CDD" id="cd00077">
    <property type="entry name" value="HDc"/>
    <property type="match status" value="1"/>
</dbReference>
<evidence type="ECO:0000259" key="5">
    <source>
        <dbReference type="PROSITE" id="PS51845"/>
    </source>
</evidence>
<dbReference type="EC" id="3.1.4.-" evidence="3"/>
<gene>
    <name evidence="6" type="ORF">ALC60_06210</name>
</gene>
<dbReference type="InterPro" id="IPR003607">
    <property type="entry name" value="HD/PDEase_dom"/>
</dbReference>
<evidence type="ECO:0000256" key="1">
    <source>
        <dbReference type="ARBA" id="ARBA00022723"/>
    </source>
</evidence>
<accession>A0A151X3K7</accession>
<feature type="region of interest" description="Disordered" evidence="4">
    <location>
        <begin position="792"/>
        <end position="828"/>
    </location>
</feature>
<dbReference type="PANTHER" id="PTHR11347">
    <property type="entry name" value="CYCLIC NUCLEOTIDE PHOSPHODIESTERASE"/>
    <property type="match status" value="1"/>
</dbReference>
<dbReference type="GO" id="GO:0046872">
    <property type="term" value="F:metal ion binding"/>
    <property type="evidence" value="ECO:0007669"/>
    <property type="project" value="UniProtKB-KW"/>
</dbReference>
<protein>
    <recommendedName>
        <fullName evidence="3">Phosphodiesterase</fullName>
        <ecNumber evidence="3">3.1.4.-</ecNumber>
    </recommendedName>
</protein>
<sequence length="1249" mass="140789">MQCGLCAVVAGLFRRAMCIAGSRRGSGESCYQELATDMQERRHSQVEDAEIELIKASEIVKRVKNVEAEERRTGEVTVNSEEQNAVFVCISDSSLFRNSGASTTLPEVRNGSSTAEAAFRRLSDAEQILLESLDIDQYRPRHTGRFLTMHKRRRKKLTTRSLNQEPGILDDIFHGLVQCVLQRAGNWRFNAFTLETVTGGRSLPVLCVHLFHCYGLFQYFSLDVVTVWKLFAFIEEGYHSTNPYHNSIHATDVTQAMHCFLQEKKCLFCSFIDKCRIFLNILNSSVRQNDRVINLQIKTHLTNLEIMASLIAAVTHDLDHPGVNQPFLVATSNHLAALYQNTSVLENHHWRSAIGCLLESGVSAQLPADVRSELQRHISSLILATDITRQQEFLTRFRDYLSNNSLEMKREEDRHFILQIALKCADISNPCRPWDISRKWSYKVCEEFFRQGDYERRLNLPVTPLCDRHTTSIPKIQAGFFKHVVTPLYVEWHRFLGDGLSVSLMEYLKMNQKKWESLINQEVTEEKETDISELDEPEGIISSGEETAADEDSGSIDLLIPATYVQTARMPTLPGRVGLDRVGRRHSVPLSVSKSLHLPLIQPNRRESMPIEQAKAKNQFWKMEDQNLLGPSSLSLLSSKSNTSESNVSVVERPVSAENLLPETSIASITSSAEASKLNTVLQSNNQYSAQTKQLTRQQTFPPLQPSTRMRYMSATAEMSQCYIQTLIETDNSFSSSTNTKEKSCPSGRYCSHDPNSRYQKKSSISPLSKELPMDISIKKQGLTLLDTTKQKHTVNSMRRHSIQTVRTDDSFSKHRYKRPSSAQDPDSTQMFYATLTGSHSDKNKCVPDMYIAECKSNLDCNTEFKCHDAKLTVQELQTTLLPKKLDQSISSTLSAYSAQEPRRYSTSVTECKTITQVDHAGRRYTTIPVSSELSTHKVFFIGSPPDSPPNHSVSSSSESSEPKRSIDESNKETSVVIGNRKELDNVKDKNSKSSKFNSDAQMKENVDPRTNDDVAKASFRRGNQGWAKRRGSAPVGLLSKLDDFTSTNTSTRVDHNCRRGSVPTDITKHQGGSCNRLTLGYRGDNFSDLRRSSLPQETALGNLLENVLTLTRERESISINNNNNNNNNSSNRSNNNGISKFDSTVSGMLSPRRGSIPADISELRRDLFSRNNLNSKPRNRKKVLRRRSSGGPEMFTCGSTDGNDNGTWLKWKREIGKRDPVPEAFVKRRGSLPIEMVAVSHAGRYNHR</sequence>
<feature type="region of interest" description="Disordered" evidence="4">
    <location>
        <begin position="733"/>
        <end position="768"/>
    </location>
</feature>
<feature type="region of interest" description="Disordered" evidence="4">
    <location>
        <begin position="1119"/>
        <end position="1157"/>
    </location>
</feature>